<dbReference type="PROSITE" id="PS51257">
    <property type="entry name" value="PROKAR_LIPOPROTEIN"/>
    <property type="match status" value="1"/>
</dbReference>
<dbReference type="AlphaFoldDB" id="A0A8J3D5M8"/>
<dbReference type="Proteomes" id="UP000598271">
    <property type="component" value="Unassembled WGS sequence"/>
</dbReference>
<dbReference type="InterPro" id="IPR053147">
    <property type="entry name" value="Hsp_HslJ-like"/>
</dbReference>
<name>A0A8J3D5M8_9BACT</name>
<proteinExistence type="predicted"/>
<organism evidence="2 3">
    <name type="scientific">Persicitalea jodogahamensis</name>
    <dbReference type="NCBI Taxonomy" id="402147"/>
    <lineage>
        <taxon>Bacteria</taxon>
        <taxon>Pseudomonadati</taxon>
        <taxon>Bacteroidota</taxon>
        <taxon>Cytophagia</taxon>
        <taxon>Cytophagales</taxon>
        <taxon>Spirosomataceae</taxon>
        <taxon>Persicitalea</taxon>
    </lineage>
</organism>
<protein>
    <recommendedName>
        <fullName evidence="1">DUF306 domain-containing protein</fullName>
    </recommendedName>
</protein>
<keyword evidence="3" id="KW-1185">Reference proteome</keyword>
<dbReference type="PANTHER" id="PTHR35535:SF1">
    <property type="entry name" value="HEAT SHOCK PROTEIN HSLJ"/>
    <property type="match status" value="1"/>
</dbReference>
<evidence type="ECO:0000313" key="3">
    <source>
        <dbReference type="Proteomes" id="UP000598271"/>
    </source>
</evidence>
<dbReference type="Pfam" id="PF03724">
    <property type="entry name" value="META"/>
    <property type="match status" value="1"/>
</dbReference>
<dbReference type="Gene3D" id="2.40.128.270">
    <property type="match status" value="1"/>
</dbReference>
<dbReference type="EMBL" id="BMXF01000001">
    <property type="protein sequence ID" value="GHB63464.1"/>
    <property type="molecule type" value="Genomic_DNA"/>
</dbReference>
<evidence type="ECO:0000259" key="1">
    <source>
        <dbReference type="Pfam" id="PF03724"/>
    </source>
</evidence>
<dbReference type="RefSeq" id="WP_189563844.1">
    <property type="nucleotide sequence ID" value="NZ_BMXF01000001.1"/>
</dbReference>
<dbReference type="InterPro" id="IPR005184">
    <property type="entry name" value="DUF306_Meta_HslJ"/>
</dbReference>
<comment type="caution">
    <text evidence="2">The sequence shown here is derived from an EMBL/GenBank/DDBJ whole genome shotgun (WGS) entry which is preliminary data.</text>
</comment>
<feature type="domain" description="DUF306" evidence="1">
    <location>
        <begin position="46"/>
        <end position="155"/>
    </location>
</feature>
<reference evidence="2 3" key="1">
    <citation type="journal article" date="2014" name="Int. J. Syst. Evol. Microbiol.">
        <title>Complete genome sequence of Corynebacterium casei LMG S-19264T (=DSM 44701T), isolated from a smear-ripened cheese.</title>
        <authorList>
            <consortium name="US DOE Joint Genome Institute (JGI-PGF)"/>
            <person name="Walter F."/>
            <person name="Albersmeier A."/>
            <person name="Kalinowski J."/>
            <person name="Ruckert C."/>
        </authorList>
    </citation>
    <scope>NUCLEOTIDE SEQUENCE [LARGE SCALE GENOMIC DNA]</scope>
    <source>
        <strain evidence="2 3">KCTC 12866</strain>
    </source>
</reference>
<accession>A0A8J3D5M8</accession>
<evidence type="ECO:0000313" key="2">
    <source>
        <dbReference type="EMBL" id="GHB63464.1"/>
    </source>
</evidence>
<sequence>MKPYLVAVLLALITIASCGENLKNKSIDHISALTMETDESSDGLIIGKSWRLIEMEGDVIGAPTNQVNEIHFTLKADQNRFTGIVGCDSFSGSYRLKWGKEIRLSRITITRNDCPEMYARKKNLLNVFGLVDNYTIKGDTLTLLFGERAPLAKFKAARSADSTLAGKVGHHF</sequence>
<gene>
    <name evidence="2" type="ORF">GCM10007390_16620</name>
</gene>
<dbReference type="InterPro" id="IPR038670">
    <property type="entry name" value="HslJ-like_sf"/>
</dbReference>
<dbReference type="PANTHER" id="PTHR35535">
    <property type="entry name" value="HEAT SHOCK PROTEIN HSLJ"/>
    <property type="match status" value="1"/>
</dbReference>